<proteinExistence type="predicted"/>
<accession>A0ABU3WQW9</accession>
<organism evidence="1 2">
    <name type="scientific">Rhodococcus zopfii</name>
    <dbReference type="NCBI Taxonomy" id="43772"/>
    <lineage>
        <taxon>Bacteria</taxon>
        <taxon>Bacillati</taxon>
        <taxon>Actinomycetota</taxon>
        <taxon>Actinomycetes</taxon>
        <taxon>Mycobacteriales</taxon>
        <taxon>Nocardiaceae</taxon>
        <taxon>Rhodococcus</taxon>
    </lineage>
</organism>
<evidence type="ECO:0000313" key="1">
    <source>
        <dbReference type="EMBL" id="MDV2476401.1"/>
    </source>
</evidence>
<evidence type="ECO:0000313" key="2">
    <source>
        <dbReference type="Proteomes" id="UP001275440"/>
    </source>
</evidence>
<dbReference type="Proteomes" id="UP001275440">
    <property type="component" value="Unassembled WGS sequence"/>
</dbReference>
<name>A0ABU3WQW9_9NOCA</name>
<reference evidence="1 2" key="1">
    <citation type="submission" date="2019-10" db="EMBL/GenBank/DDBJ databases">
        <title>Draft Genome Assembly of Rhodococcus zopfii DSM44189.</title>
        <authorList>
            <person name="Sutton J.M."/>
            <person name="Akob D.M."/>
            <person name="Bushman T.J."/>
        </authorList>
    </citation>
    <scope>NUCLEOTIDE SEQUENCE [LARGE SCALE GENOMIC DNA]</scope>
    <source>
        <strain evidence="1 2">DSM 44189</strain>
    </source>
</reference>
<protein>
    <submittedName>
        <fullName evidence="1">Uncharacterized protein</fullName>
    </submittedName>
</protein>
<keyword evidence="2" id="KW-1185">Reference proteome</keyword>
<sequence>MRNYTLDELRETFSALDAHERGDYAALRRADPLVDQLQAVRDPSVLAVVDGGTVVVQRERAASPGVRGYPILSAGLDRAQAIPLRYDLVGLAGVDRVLSNNGRRVLPETSHGYSVDELRAEERARLGISRKEQAILDAEHAHGLAVVEYGGQPTPVVVFHCAEWTEPDGVLACPVPPYWTGRRIARLVTLASCACYWCNRREERSLDDYLLVDTGFLRVFPTCPECRAGFDRDTGHRGLDWLTRSDDWDASVGYPSDEWR</sequence>
<dbReference type="EMBL" id="WBMO01000001">
    <property type="protein sequence ID" value="MDV2476401.1"/>
    <property type="molecule type" value="Genomic_DNA"/>
</dbReference>
<comment type="caution">
    <text evidence="1">The sequence shown here is derived from an EMBL/GenBank/DDBJ whole genome shotgun (WGS) entry which is preliminary data.</text>
</comment>
<gene>
    <name evidence="1" type="ORF">F8M49_15645</name>
</gene>